<evidence type="ECO:0000256" key="9">
    <source>
        <dbReference type="RuleBase" id="RU364068"/>
    </source>
</evidence>
<dbReference type="SUPFAM" id="SSF56655">
    <property type="entry name" value="Carbohydrate phosphatase"/>
    <property type="match status" value="1"/>
</dbReference>
<dbReference type="CDD" id="cd01639">
    <property type="entry name" value="IMPase"/>
    <property type="match status" value="1"/>
</dbReference>
<dbReference type="PROSITE" id="PS00629">
    <property type="entry name" value="IMP_1"/>
    <property type="match status" value="1"/>
</dbReference>
<accession>A0A7R9FLJ8</accession>
<sequence length="341" mass="37820">MDIDLEECLETAISLARETGQIVKEGFYLDKTMTTKGEPADLVTEFDTRVQQILFDRLGEKFPTHKLIGEESVTEPVLTDAPTWIIDPIDGTTNFIHGFPLTCISIGLTVNREPVLGVVYNPILEHMFTAKKGQGAFLNSRRIHVSEVTGRKRAFLNYRRIHVSEVTGRKRALLNYRRIHVSGVTGRERAFLHSRRIHVSGVTGRERAFLHSRRIHVSDVTDMSKALVGLEVPTTQRPSTFAMRVKRGRAIEQVAREIRGLGSIAIGLCFVAMGGLDVYQYEGGIHCWDVAAASVILLEAGGVITDPRGGPFDLMSRRVLGAGTEKLALQMVKIIQEADSS</sequence>
<dbReference type="Gene3D" id="3.30.540.10">
    <property type="entry name" value="Fructose-1,6-Bisphosphatase, subunit A, domain 1"/>
    <property type="match status" value="1"/>
</dbReference>
<dbReference type="InterPro" id="IPR000760">
    <property type="entry name" value="Inositol_monophosphatase-like"/>
</dbReference>
<evidence type="ECO:0000256" key="6">
    <source>
        <dbReference type="ARBA" id="ARBA00022801"/>
    </source>
</evidence>
<feature type="binding site" evidence="8">
    <location>
        <position position="89"/>
    </location>
    <ligand>
        <name>Mg(2+)</name>
        <dbReference type="ChEBI" id="CHEBI:18420"/>
        <label>1</label>
        <note>catalytic</note>
    </ligand>
</feature>
<dbReference type="Gene3D" id="3.40.190.80">
    <property type="match status" value="1"/>
</dbReference>
<dbReference type="AlphaFoldDB" id="A0A7R9FLJ8"/>
<comment type="catalytic activity">
    <reaction evidence="1 9">
        <text>a myo-inositol phosphate + H2O = myo-inositol + phosphate</text>
        <dbReference type="Rhea" id="RHEA:24056"/>
        <dbReference type="ChEBI" id="CHEBI:15377"/>
        <dbReference type="ChEBI" id="CHEBI:17268"/>
        <dbReference type="ChEBI" id="CHEBI:43474"/>
        <dbReference type="ChEBI" id="CHEBI:84139"/>
        <dbReference type="EC" id="3.1.3.25"/>
    </reaction>
</comment>
<feature type="binding site" evidence="8">
    <location>
        <position position="90"/>
    </location>
    <ligand>
        <name>Mg(2+)</name>
        <dbReference type="ChEBI" id="CHEBI:18420"/>
        <label>2</label>
    </ligand>
</feature>
<evidence type="ECO:0000256" key="1">
    <source>
        <dbReference type="ARBA" id="ARBA00001033"/>
    </source>
</evidence>
<protein>
    <recommendedName>
        <fullName evidence="9">Inositol-1-monophosphatase</fullName>
        <ecNumber evidence="9">3.1.3.25</ecNumber>
    </recommendedName>
</protein>
<dbReference type="PROSITE" id="PS00630">
    <property type="entry name" value="IMP_2"/>
    <property type="match status" value="1"/>
</dbReference>
<evidence type="ECO:0000256" key="8">
    <source>
        <dbReference type="PIRSR" id="PIRSR600760-2"/>
    </source>
</evidence>
<dbReference type="UniPathway" id="UPA00823">
    <property type="reaction ID" value="UER00788"/>
</dbReference>
<evidence type="ECO:0000256" key="7">
    <source>
        <dbReference type="ARBA" id="ARBA00022842"/>
    </source>
</evidence>
<reference evidence="10" key="1">
    <citation type="submission" date="2020-11" db="EMBL/GenBank/DDBJ databases">
        <authorList>
            <person name="Tran Van P."/>
        </authorList>
    </citation>
    <scope>NUCLEOTIDE SEQUENCE</scope>
</reference>
<evidence type="ECO:0000256" key="3">
    <source>
        <dbReference type="ARBA" id="ARBA00005152"/>
    </source>
</evidence>
<evidence type="ECO:0000313" key="10">
    <source>
        <dbReference type="EMBL" id="CAD7455632.1"/>
    </source>
</evidence>
<comment type="pathway">
    <text evidence="3 9">Polyol metabolism; myo-inositol biosynthesis; myo-inositol from D-glucose 6-phosphate: step 2/2.</text>
</comment>
<organism evidence="10">
    <name type="scientific">Timema tahoe</name>
    <dbReference type="NCBI Taxonomy" id="61484"/>
    <lineage>
        <taxon>Eukaryota</taxon>
        <taxon>Metazoa</taxon>
        <taxon>Ecdysozoa</taxon>
        <taxon>Arthropoda</taxon>
        <taxon>Hexapoda</taxon>
        <taxon>Insecta</taxon>
        <taxon>Pterygota</taxon>
        <taxon>Neoptera</taxon>
        <taxon>Polyneoptera</taxon>
        <taxon>Phasmatodea</taxon>
        <taxon>Timematodea</taxon>
        <taxon>Timematoidea</taxon>
        <taxon>Timematidae</taxon>
        <taxon>Timema</taxon>
    </lineage>
</organism>
<dbReference type="FunFam" id="3.40.190.80:FF:000002">
    <property type="entry name" value="Inositol-1-monophosphatase"/>
    <property type="match status" value="1"/>
</dbReference>
<dbReference type="InterPro" id="IPR020550">
    <property type="entry name" value="Inositol_monophosphatase_CS"/>
</dbReference>
<evidence type="ECO:0000256" key="4">
    <source>
        <dbReference type="ARBA" id="ARBA00009759"/>
    </source>
</evidence>
<dbReference type="FunFam" id="3.30.540.10:FF:000004">
    <property type="entry name" value="Inositol-1-monophosphatase"/>
    <property type="match status" value="1"/>
</dbReference>
<feature type="binding site" evidence="8">
    <location>
        <position position="87"/>
    </location>
    <ligand>
        <name>Mg(2+)</name>
        <dbReference type="ChEBI" id="CHEBI:18420"/>
        <label>1</label>
        <note>catalytic</note>
    </ligand>
</feature>
<dbReference type="PANTHER" id="PTHR20854">
    <property type="entry name" value="INOSITOL MONOPHOSPHATASE"/>
    <property type="match status" value="1"/>
</dbReference>
<dbReference type="InterPro" id="IPR033942">
    <property type="entry name" value="IMPase"/>
</dbReference>
<dbReference type="GO" id="GO:0008934">
    <property type="term" value="F:inositol monophosphate 1-phosphatase activity"/>
    <property type="evidence" value="ECO:0007669"/>
    <property type="project" value="InterPro"/>
</dbReference>
<keyword evidence="7 8" id="KW-0460">Magnesium</keyword>
<evidence type="ECO:0000256" key="2">
    <source>
        <dbReference type="ARBA" id="ARBA00001946"/>
    </source>
</evidence>
<dbReference type="EC" id="3.1.3.25" evidence="9"/>
<gene>
    <name evidence="10" type="ORF">TTEB3V08_LOCUS3698</name>
</gene>
<comment type="cofactor">
    <cofactor evidence="2 8 9">
        <name>Mg(2+)</name>
        <dbReference type="ChEBI" id="CHEBI:18420"/>
    </cofactor>
</comment>
<proteinExistence type="inferred from homology"/>
<keyword evidence="6 9" id="KW-0378">Hydrolase</keyword>
<dbReference type="GO" id="GO:0046854">
    <property type="term" value="P:phosphatidylinositol phosphate biosynthetic process"/>
    <property type="evidence" value="ECO:0007669"/>
    <property type="project" value="InterPro"/>
</dbReference>
<dbReference type="EMBL" id="OE000979">
    <property type="protein sequence ID" value="CAD7455632.1"/>
    <property type="molecule type" value="Genomic_DNA"/>
</dbReference>
<dbReference type="GO" id="GO:0046872">
    <property type="term" value="F:metal ion binding"/>
    <property type="evidence" value="ECO:0007669"/>
    <property type="project" value="UniProtKB-KW"/>
</dbReference>
<dbReference type="GO" id="GO:0006021">
    <property type="term" value="P:inositol biosynthetic process"/>
    <property type="evidence" value="ECO:0007669"/>
    <property type="project" value="UniProtKB-UniPathway"/>
</dbReference>
<dbReference type="InterPro" id="IPR020583">
    <property type="entry name" value="Inositol_monoP_metal-BS"/>
</dbReference>
<dbReference type="Pfam" id="PF00459">
    <property type="entry name" value="Inositol_P"/>
    <property type="match status" value="2"/>
</dbReference>
<name>A0A7R9FLJ8_9NEOP</name>
<dbReference type="PANTHER" id="PTHR20854:SF4">
    <property type="entry name" value="INOSITOL-1-MONOPHOSPHATASE-RELATED"/>
    <property type="match status" value="1"/>
</dbReference>
<evidence type="ECO:0000256" key="5">
    <source>
        <dbReference type="ARBA" id="ARBA00022723"/>
    </source>
</evidence>
<keyword evidence="5 8" id="KW-0479">Metal-binding</keyword>
<feature type="binding site" evidence="8">
    <location>
        <position position="289"/>
    </location>
    <ligand>
        <name>Mg(2+)</name>
        <dbReference type="ChEBI" id="CHEBI:18420"/>
        <label>1</label>
        <note>catalytic</note>
    </ligand>
</feature>
<comment type="similarity">
    <text evidence="4 9">Belongs to the inositol monophosphatase superfamily.</text>
</comment>
<feature type="binding site" evidence="8">
    <location>
        <position position="70"/>
    </location>
    <ligand>
        <name>Mg(2+)</name>
        <dbReference type="ChEBI" id="CHEBI:18420"/>
        <label>1</label>
        <note>catalytic</note>
    </ligand>
</feature>
<dbReference type="PRINTS" id="PR00377">
    <property type="entry name" value="IMPHPHTASES"/>
</dbReference>
<dbReference type="GO" id="GO:0007165">
    <property type="term" value="P:signal transduction"/>
    <property type="evidence" value="ECO:0007669"/>
    <property type="project" value="TreeGrafter"/>
</dbReference>